<organism evidence="4 5">
    <name type="scientific">Rhizophlyctis rosea</name>
    <dbReference type="NCBI Taxonomy" id="64517"/>
    <lineage>
        <taxon>Eukaryota</taxon>
        <taxon>Fungi</taxon>
        <taxon>Fungi incertae sedis</taxon>
        <taxon>Chytridiomycota</taxon>
        <taxon>Chytridiomycota incertae sedis</taxon>
        <taxon>Chytridiomycetes</taxon>
        <taxon>Rhizophlyctidales</taxon>
        <taxon>Rhizophlyctidaceae</taxon>
        <taxon>Rhizophlyctis</taxon>
    </lineage>
</organism>
<dbReference type="Proteomes" id="UP001212841">
    <property type="component" value="Unassembled WGS sequence"/>
</dbReference>
<proteinExistence type="inferred from homology"/>
<feature type="domain" description="Autophagy-related protein 16" evidence="3">
    <location>
        <begin position="2"/>
        <end position="55"/>
    </location>
</feature>
<reference evidence="4" key="1">
    <citation type="submission" date="2020-05" db="EMBL/GenBank/DDBJ databases">
        <title>Phylogenomic resolution of chytrid fungi.</title>
        <authorList>
            <person name="Stajich J.E."/>
            <person name="Amses K."/>
            <person name="Simmons R."/>
            <person name="Seto K."/>
            <person name="Myers J."/>
            <person name="Bonds A."/>
            <person name="Quandt C.A."/>
            <person name="Barry K."/>
            <person name="Liu P."/>
            <person name="Grigoriev I."/>
            <person name="Longcore J.E."/>
            <person name="James T.Y."/>
        </authorList>
    </citation>
    <scope>NUCLEOTIDE SEQUENCE</scope>
    <source>
        <strain evidence="4">JEL0318</strain>
    </source>
</reference>
<feature type="coiled-coil region" evidence="2">
    <location>
        <begin position="1"/>
        <end position="42"/>
    </location>
</feature>
<evidence type="ECO:0000259" key="3">
    <source>
        <dbReference type="Pfam" id="PF08614"/>
    </source>
</evidence>
<evidence type="ECO:0000256" key="1">
    <source>
        <dbReference type="ARBA" id="ARBA00005331"/>
    </source>
</evidence>
<sequence length="63" mass="7463">MQILHDELAAHQLELSQKEEQLKTSEAQRKLLEAENTQLVNRWMLLKQEEAAKMNEANEFVER</sequence>
<name>A0AAD5X6N8_9FUNG</name>
<dbReference type="InterPro" id="IPR013923">
    <property type="entry name" value="Autophagy-rel_prot_16_dom"/>
</dbReference>
<keyword evidence="5" id="KW-1185">Reference proteome</keyword>
<dbReference type="Pfam" id="PF08614">
    <property type="entry name" value="ATG16"/>
    <property type="match status" value="1"/>
</dbReference>
<comment type="similarity">
    <text evidence="1">Belongs to the ATG16 family.</text>
</comment>
<keyword evidence="2" id="KW-0175">Coiled coil</keyword>
<dbReference type="AlphaFoldDB" id="A0AAD5X6N8"/>
<gene>
    <name evidence="4" type="ORF">HK097_005904</name>
</gene>
<accession>A0AAD5X6N8</accession>
<protein>
    <recommendedName>
        <fullName evidence="3">Autophagy-related protein 16 domain-containing protein</fullName>
    </recommendedName>
</protein>
<evidence type="ECO:0000313" key="4">
    <source>
        <dbReference type="EMBL" id="KAJ3052666.1"/>
    </source>
</evidence>
<dbReference type="EMBL" id="JADGJD010000277">
    <property type="protein sequence ID" value="KAJ3052666.1"/>
    <property type="molecule type" value="Genomic_DNA"/>
</dbReference>
<evidence type="ECO:0000256" key="2">
    <source>
        <dbReference type="SAM" id="Coils"/>
    </source>
</evidence>
<comment type="caution">
    <text evidence="4">The sequence shown here is derived from an EMBL/GenBank/DDBJ whole genome shotgun (WGS) entry which is preliminary data.</text>
</comment>
<evidence type="ECO:0000313" key="5">
    <source>
        <dbReference type="Proteomes" id="UP001212841"/>
    </source>
</evidence>